<comment type="caution">
    <text evidence="1">The sequence shown here is derived from an EMBL/GenBank/DDBJ whole genome shotgun (WGS) entry which is preliminary data.</text>
</comment>
<dbReference type="AlphaFoldDB" id="A0A1X2G2S9"/>
<reference evidence="1 2" key="1">
    <citation type="submission" date="2016-07" db="EMBL/GenBank/DDBJ databases">
        <title>Pervasive Adenine N6-methylation of Active Genes in Fungi.</title>
        <authorList>
            <consortium name="DOE Joint Genome Institute"/>
            <person name="Mondo S.J."/>
            <person name="Dannebaum R.O."/>
            <person name="Kuo R.C."/>
            <person name="Labutti K."/>
            <person name="Haridas S."/>
            <person name="Kuo A."/>
            <person name="Salamov A."/>
            <person name="Ahrendt S.R."/>
            <person name="Lipzen A."/>
            <person name="Sullivan W."/>
            <person name="Andreopoulos W.B."/>
            <person name="Clum A."/>
            <person name="Lindquist E."/>
            <person name="Daum C."/>
            <person name="Ramamoorthy G.K."/>
            <person name="Gryganskyi A."/>
            <person name="Culley D."/>
            <person name="Magnuson J.K."/>
            <person name="James T.Y."/>
            <person name="O'Malley M.A."/>
            <person name="Stajich J.E."/>
            <person name="Spatafora J.W."/>
            <person name="Visel A."/>
            <person name="Grigoriev I.V."/>
        </authorList>
    </citation>
    <scope>NUCLEOTIDE SEQUENCE [LARGE SCALE GENOMIC DNA]</scope>
    <source>
        <strain evidence="1 2">NRRL 3301</strain>
    </source>
</reference>
<sequence length="217" mass="24971">MALCSCCLVVTSRIKIRTSPRHRIHFSRICPIIRNRGSPNSSTVTWLFPNVRSYGQDLSHSVKNGLAESFEPRCRTFLAFKFRSLIPANEKPTKKSLKKLVSFAYDTLCGTDSEQQLLSKFNLYLPVVYGFLAEMEAYNNAATGVVSEETIVDYADNKSCWELLTRLEQFNDLGRRQQNRLSVRFSKWSTIRRCLSDLDKAWRLSSQWNDNIGNKNL</sequence>
<dbReference type="EMBL" id="MCGT01000058">
    <property type="protein sequence ID" value="ORX43069.1"/>
    <property type="molecule type" value="Genomic_DNA"/>
</dbReference>
<name>A0A1X2G2S9_9FUNG</name>
<gene>
    <name evidence="1" type="ORF">DM01DRAFT_1378863</name>
</gene>
<accession>A0A1X2G2S9</accession>
<dbReference type="Proteomes" id="UP000242146">
    <property type="component" value="Unassembled WGS sequence"/>
</dbReference>
<keyword evidence="2" id="KW-1185">Reference proteome</keyword>
<evidence type="ECO:0000313" key="2">
    <source>
        <dbReference type="Proteomes" id="UP000242146"/>
    </source>
</evidence>
<proteinExistence type="predicted"/>
<protein>
    <submittedName>
        <fullName evidence="1">Uncharacterized protein</fullName>
    </submittedName>
</protein>
<evidence type="ECO:0000313" key="1">
    <source>
        <dbReference type="EMBL" id="ORX43069.1"/>
    </source>
</evidence>
<organism evidence="1 2">
    <name type="scientific">Hesseltinella vesiculosa</name>
    <dbReference type="NCBI Taxonomy" id="101127"/>
    <lineage>
        <taxon>Eukaryota</taxon>
        <taxon>Fungi</taxon>
        <taxon>Fungi incertae sedis</taxon>
        <taxon>Mucoromycota</taxon>
        <taxon>Mucoromycotina</taxon>
        <taxon>Mucoromycetes</taxon>
        <taxon>Mucorales</taxon>
        <taxon>Cunninghamellaceae</taxon>
        <taxon>Hesseltinella</taxon>
    </lineage>
</organism>